<protein>
    <submittedName>
        <fullName evidence="1">Dehydrogenase</fullName>
    </submittedName>
</protein>
<proteinExistence type="predicted"/>
<name>A0A220XXU0_MYCIT</name>
<dbReference type="EMBL" id="CP015267">
    <property type="protein sequence ID" value="ASL15962.1"/>
    <property type="molecule type" value="Genomic_DNA"/>
</dbReference>
<evidence type="ECO:0000313" key="1">
    <source>
        <dbReference type="EMBL" id="ASL15962.1"/>
    </source>
</evidence>
<dbReference type="Proteomes" id="UP000198286">
    <property type="component" value="Chromosome"/>
</dbReference>
<dbReference type="AlphaFoldDB" id="A0A220XXU0"/>
<dbReference type="Gene3D" id="3.50.50.100">
    <property type="match status" value="1"/>
</dbReference>
<sequence length="52" mass="5430">MTRVTGAPLIQDLRPPTEKGRITVQPDLQVPGHPEVFAAGDAAAVPDLTQPG</sequence>
<gene>
    <name evidence="1" type="ORF">MYCOZU2_03580</name>
</gene>
<dbReference type="InterPro" id="IPR036188">
    <property type="entry name" value="FAD/NAD-bd_sf"/>
</dbReference>
<organism evidence="1 2">
    <name type="scientific">Mycobacterium intracellulare subsp. chimaera</name>
    <dbReference type="NCBI Taxonomy" id="222805"/>
    <lineage>
        <taxon>Bacteria</taxon>
        <taxon>Bacillati</taxon>
        <taxon>Actinomycetota</taxon>
        <taxon>Actinomycetes</taxon>
        <taxon>Mycobacteriales</taxon>
        <taxon>Mycobacteriaceae</taxon>
        <taxon>Mycobacterium</taxon>
        <taxon>Mycobacterium avium complex (MAC)</taxon>
    </lineage>
</organism>
<evidence type="ECO:0000313" key="2">
    <source>
        <dbReference type="Proteomes" id="UP000198286"/>
    </source>
</evidence>
<reference evidence="1 2" key="1">
    <citation type="journal article" date="2017" name="Lancet Infect. Dis.">
        <title>Global outbreak of severe Mycobacterium chimaera disease after cardiac surgery: a molecular epidemiological study.</title>
        <authorList>
            <person name="van Ingen J."/>
            <person name="Kohl T."/>
            <person name="Kranzer K."/>
            <person name="Hasse B."/>
            <person name="Keller P."/>
            <person name="Szafranska A."/>
            <person name="Hillemann D."/>
            <person name="Chand M."/>
            <person name="Schreiber P."/>
            <person name="Sommerstein R."/>
            <person name="Berger C."/>
            <person name="Genoni M."/>
            <person name="Ruegg C."/>
            <person name="Troillet N."/>
            <person name="Widmer A.F."/>
            <person name="Becker S.L."/>
            <person name="Herrmann M."/>
            <person name="Eckmanns T."/>
            <person name="Haller S."/>
            <person name="Hoeller C."/>
            <person name="Debast S.B."/>
            <person name="Wolfhagen M.J."/>
            <person name="Hopman J."/>
            <person name="Kluytmans J."/>
            <person name="Langelaar M."/>
            <person name="Notermans D.W."/>
            <person name="ten Oever J."/>
            <person name="van den Barselaar P."/>
            <person name="Vonk A.B.A."/>
            <person name="Vos M.C."/>
            <person name="Ahmed N."/>
            <person name="Brown T."/>
            <person name="Crook D."/>
            <person name="Lamagni T."/>
            <person name="Phin N."/>
            <person name="Smith E.G."/>
            <person name="Zambon M."/>
            <person name="Serr A."/>
            <person name="Goetting T."/>
            <person name="Ebner W."/>
            <person name="Thuermer A."/>
            <person name="Utpatel C."/>
            <person name="Sproer C."/>
            <person name="Bunk B."/>
            <person name="Nubel U."/>
            <person name="Bloemberg G."/>
            <person name="Bottger E."/>
            <person name="Niemann S."/>
            <person name="Wagner D."/>
            <person name="Sax H."/>
        </authorList>
    </citation>
    <scope>NUCLEOTIDE SEQUENCE [LARGE SCALE GENOMIC DNA]</scope>
    <source>
        <strain evidence="1 2">ZUERICH-2</strain>
    </source>
</reference>
<dbReference type="SUPFAM" id="SSF51905">
    <property type="entry name" value="FAD/NAD(P)-binding domain"/>
    <property type="match status" value="1"/>
</dbReference>
<accession>A0A220XXU0</accession>